<dbReference type="GO" id="GO:0008270">
    <property type="term" value="F:zinc ion binding"/>
    <property type="evidence" value="ECO:0007669"/>
    <property type="project" value="UniProtKB-KW"/>
</dbReference>
<reference evidence="11" key="1">
    <citation type="submission" date="2011-05" db="EMBL/GenBank/DDBJ databases">
        <authorList>
            <person name="Richards S.R."/>
            <person name="Qu J."/>
            <person name="Jiang H."/>
            <person name="Jhangiani S.N."/>
            <person name="Agravi P."/>
            <person name="Goodspeed R."/>
            <person name="Gross S."/>
            <person name="Mandapat C."/>
            <person name="Jackson L."/>
            <person name="Mathew T."/>
            <person name="Pu L."/>
            <person name="Thornton R."/>
            <person name="Saada N."/>
            <person name="Wilczek-Boney K.B."/>
            <person name="Lee S."/>
            <person name="Kovar C."/>
            <person name="Wu Y."/>
            <person name="Scherer S.E."/>
            <person name="Worley K.C."/>
            <person name="Muzny D.M."/>
            <person name="Gibbs R."/>
        </authorList>
    </citation>
    <scope>NUCLEOTIDE SEQUENCE</scope>
    <source>
        <strain evidence="11">Brora</strain>
    </source>
</reference>
<evidence type="ECO:0000256" key="3">
    <source>
        <dbReference type="ARBA" id="ARBA00022771"/>
    </source>
</evidence>
<feature type="region of interest" description="Disordered" evidence="6">
    <location>
        <begin position="357"/>
        <end position="397"/>
    </location>
</feature>
<proteinExistence type="predicted"/>
<feature type="domain" description="Myb-like" evidence="7">
    <location>
        <begin position="249"/>
        <end position="305"/>
    </location>
</feature>
<dbReference type="SMART" id="SM00291">
    <property type="entry name" value="ZnF_ZZ"/>
    <property type="match status" value="1"/>
</dbReference>
<dbReference type="PANTHER" id="PTHR22705">
    <property type="entry name" value="ZINC FINGER, ZZ DOMAIN CONTAINING 3"/>
    <property type="match status" value="1"/>
</dbReference>
<dbReference type="InterPro" id="IPR043145">
    <property type="entry name" value="Znf_ZZ_sf"/>
</dbReference>
<name>T1JA06_STRMM</name>
<dbReference type="PANTHER" id="PTHR22705:SF0">
    <property type="entry name" value="ZZ-TYPE ZINC FINGER-CONTAINING PROTEIN 3"/>
    <property type="match status" value="1"/>
</dbReference>
<dbReference type="GO" id="GO:0070461">
    <property type="term" value="C:SAGA-type complex"/>
    <property type="evidence" value="ECO:0007669"/>
    <property type="project" value="UniProtKB-ARBA"/>
</dbReference>
<evidence type="ECO:0008006" key="12">
    <source>
        <dbReference type="Google" id="ProtNLM"/>
    </source>
</evidence>
<dbReference type="Pfam" id="PF00249">
    <property type="entry name" value="Myb_DNA-binding"/>
    <property type="match status" value="1"/>
</dbReference>
<dbReference type="eggNOG" id="ENOG502QS4F">
    <property type="taxonomic scope" value="Eukaryota"/>
</dbReference>
<organism evidence="10 11">
    <name type="scientific">Strigamia maritima</name>
    <name type="common">European centipede</name>
    <name type="synonym">Geophilus maritimus</name>
    <dbReference type="NCBI Taxonomy" id="126957"/>
    <lineage>
        <taxon>Eukaryota</taxon>
        <taxon>Metazoa</taxon>
        <taxon>Ecdysozoa</taxon>
        <taxon>Arthropoda</taxon>
        <taxon>Myriapoda</taxon>
        <taxon>Chilopoda</taxon>
        <taxon>Pleurostigmophora</taxon>
        <taxon>Geophilomorpha</taxon>
        <taxon>Linotaeniidae</taxon>
        <taxon>Strigamia</taxon>
    </lineage>
</organism>
<feature type="domain" description="HTH myb-type" evidence="9">
    <location>
        <begin position="255"/>
        <end position="309"/>
    </location>
</feature>
<dbReference type="CDD" id="cd00167">
    <property type="entry name" value="SANT"/>
    <property type="match status" value="1"/>
</dbReference>
<evidence type="ECO:0000313" key="11">
    <source>
        <dbReference type="Proteomes" id="UP000014500"/>
    </source>
</evidence>
<dbReference type="STRING" id="126957.T1JA06"/>
<dbReference type="OMA" id="TFFPAQN"/>
<evidence type="ECO:0000256" key="4">
    <source>
        <dbReference type="ARBA" id="ARBA00022833"/>
    </source>
</evidence>
<dbReference type="PROSITE" id="PS50090">
    <property type="entry name" value="MYB_LIKE"/>
    <property type="match status" value="1"/>
</dbReference>
<keyword evidence="4" id="KW-0862">Zinc</keyword>
<protein>
    <recommendedName>
        <fullName evidence="12">ZZ-type zinc finger-containing protein 3</fullName>
    </recommendedName>
</protein>
<dbReference type="InterPro" id="IPR000433">
    <property type="entry name" value="Znf_ZZ"/>
</dbReference>
<dbReference type="PROSITE" id="PS51294">
    <property type="entry name" value="HTH_MYB"/>
    <property type="match status" value="1"/>
</dbReference>
<keyword evidence="3 5" id="KW-0863">Zinc-finger</keyword>
<evidence type="ECO:0000259" key="7">
    <source>
        <dbReference type="PROSITE" id="PS50090"/>
    </source>
</evidence>
<dbReference type="PhylomeDB" id="T1JA06"/>
<evidence type="ECO:0000256" key="6">
    <source>
        <dbReference type="SAM" id="MobiDB-lite"/>
    </source>
</evidence>
<dbReference type="EnsemblMetazoa" id="SMAR010559-RA">
    <property type="protein sequence ID" value="SMAR010559-PA"/>
    <property type="gene ID" value="SMAR010559"/>
</dbReference>
<evidence type="ECO:0000313" key="10">
    <source>
        <dbReference type="EnsemblMetazoa" id="SMAR010559-PA"/>
    </source>
</evidence>
<dbReference type="CDD" id="cd02249">
    <property type="entry name" value="ZZ"/>
    <property type="match status" value="1"/>
</dbReference>
<dbReference type="EMBL" id="JH431980">
    <property type="status" value="NOT_ANNOTATED_CDS"/>
    <property type="molecule type" value="Genomic_DNA"/>
</dbReference>
<dbReference type="Pfam" id="PF00569">
    <property type="entry name" value="ZZ"/>
    <property type="match status" value="1"/>
</dbReference>
<evidence type="ECO:0000259" key="8">
    <source>
        <dbReference type="PROSITE" id="PS50135"/>
    </source>
</evidence>
<dbReference type="InterPro" id="IPR037830">
    <property type="entry name" value="ZZZ3"/>
</dbReference>
<evidence type="ECO:0000259" key="9">
    <source>
        <dbReference type="PROSITE" id="PS51294"/>
    </source>
</evidence>
<dbReference type="Gene3D" id="1.10.10.60">
    <property type="entry name" value="Homeodomain-like"/>
    <property type="match status" value="1"/>
</dbReference>
<dbReference type="AlphaFoldDB" id="T1JA06"/>
<dbReference type="HOGENOM" id="CLU_034414_0_0_1"/>
<dbReference type="Gene3D" id="3.30.60.90">
    <property type="match status" value="1"/>
</dbReference>
<feature type="domain" description="ZZ-type" evidence="8">
    <location>
        <begin position="424"/>
        <end position="480"/>
    </location>
</feature>
<dbReference type="SMART" id="SM00717">
    <property type="entry name" value="SANT"/>
    <property type="match status" value="1"/>
</dbReference>
<dbReference type="InterPro" id="IPR009057">
    <property type="entry name" value="Homeodomain-like_sf"/>
</dbReference>
<dbReference type="SUPFAM" id="SSF46689">
    <property type="entry name" value="Homeodomain-like"/>
    <property type="match status" value="1"/>
</dbReference>
<dbReference type="PROSITE" id="PS50135">
    <property type="entry name" value="ZF_ZZ_2"/>
    <property type="match status" value="1"/>
</dbReference>
<dbReference type="Proteomes" id="UP000014500">
    <property type="component" value="Unassembled WGS sequence"/>
</dbReference>
<keyword evidence="11" id="KW-1185">Reference proteome</keyword>
<dbReference type="GO" id="GO:0005634">
    <property type="term" value="C:nucleus"/>
    <property type="evidence" value="ECO:0007669"/>
    <property type="project" value="UniProtKB-SubCell"/>
</dbReference>
<evidence type="ECO:0000256" key="5">
    <source>
        <dbReference type="PROSITE-ProRule" id="PRU00228"/>
    </source>
</evidence>
<reference evidence="10" key="2">
    <citation type="submission" date="2015-02" db="UniProtKB">
        <authorList>
            <consortium name="EnsemblMetazoa"/>
        </authorList>
    </citation>
    <scope>IDENTIFICATION</scope>
</reference>
<dbReference type="InterPro" id="IPR001005">
    <property type="entry name" value="SANT/Myb"/>
</dbReference>
<comment type="subcellular location">
    <subcellularLocation>
        <location evidence="1">Nucleus</location>
    </subcellularLocation>
</comment>
<dbReference type="SUPFAM" id="SSF57850">
    <property type="entry name" value="RING/U-box"/>
    <property type="match status" value="1"/>
</dbReference>
<sequence>MMNDHDYCSVSKIEENQKAEASVTQQIENICLNEVNLEKIKGALSATETTDNKLNSLANLLEDSTSQSSLVSSQSGQASSSFEEKISNFEAPKLEETNLIQPVKDRNEIDDNIGEYYFETDHLALRGNEDYLALLKTIAVLEGQRTKAINDLDCLHRAQEKILANPIEFVEKLQRKEDLNLPNPQVLAQLPCIDWDKYTRSFSPHAFNHRHKTRNKPSDMTKSAADVMTSLAAEPANNSSSTQLFKGDRPHSFNQPWSIEEQKLLVELLNRFPSENIESRRWEKIAQALGNRTQKQVASRVQKYFIKLKRLGYDVPGRAPNITNYNKKGSGHRHQRHNRYLYPKTTFLVSYEPPVLMNDNDDDTMSSYTTNSGDDDDDDDGRRNEFSDEESVPVEIQNSSDYKELKMLQRLRKRTAQSEGLAVHDGFKCEGCDCKPIIGTRWHCLDCEKTDLCNSCANSSSGNKPHDSKHHMQPIEISHGFMH</sequence>
<keyword evidence="2" id="KW-0479">Metal-binding</keyword>
<evidence type="ECO:0000256" key="1">
    <source>
        <dbReference type="ARBA" id="ARBA00004123"/>
    </source>
</evidence>
<evidence type="ECO:0000256" key="2">
    <source>
        <dbReference type="ARBA" id="ARBA00022723"/>
    </source>
</evidence>
<accession>T1JA06</accession>
<dbReference type="InterPro" id="IPR017930">
    <property type="entry name" value="Myb_dom"/>
</dbReference>